<dbReference type="Proteomes" id="UP000054248">
    <property type="component" value="Unassembled WGS sequence"/>
</dbReference>
<feature type="transmembrane region" description="Helical" evidence="2">
    <location>
        <begin position="223"/>
        <end position="243"/>
    </location>
</feature>
<organism evidence="4 5">
    <name type="scientific">Tulasnella calospora MUT 4182</name>
    <dbReference type="NCBI Taxonomy" id="1051891"/>
    <lineage>
        <taxon>Eukaryota</taxon>
        <taxon>Fungi</taxon>
        <taxon>Dikarya</taxon>
        <taxon>Basidiomycota</taxon>
        <taxon>Agaricomycotina</taxon>
        <taxon>Agaricomycetes</taxon>
        <taxon>Cantharellales</taxon>
        <taxon>Tulasnellaceae</taxon>
        <taxon>Tulasnella</taxon>
    </lineage>
</organism>
<keyword evidence="5" id="KW-1185">Reference proteome</keyword>
<feature type="transmembrane region" description="Helical" evidence="2">
    <location>
        <begin position="179"/>
        <end position="203"/>
    </location>
</feature>
<dbReference type="EMBL" id="KN822956">
    <property type="protein sequence ID" value="KIO32267.1"/>
    <property type="molecule type" value="Genomic_DNA"/>
</dbReference>
<evidence type="ECO:0000256" key="2">
    <source>
        <dbReference type="SAM" id="Phobius"/>
    </source>
</evidence>
<feature type="region of interest" description="Disordered" evidence="1">
    <location>
        <begin position="300"/>
        <end position="348"/>
    </location>
</feature>
<reference evidence="4 5" key="1">
    <citation type="submission" date="2014-04" db="EMBL/GenBank/DDBJ databases">
        <authorList>
            <consortium name="DOE Joint Genome Institute"/>
            <person name="Kuo A."/>
            <person name="Girlanda M."/>
            <person name="Perotto S."/>
            <person name="Kohler A."/>
            <person name="Nagy L.G."/>
            <person name="Floudas D."/>
            <person name="Copeland A."/>
            <person name="Barry K.W."/>
            <person name="Cichocki N."/>
            <person name="Veneault-Fourrey C."/>
            <person name="LaButti K."/>
            <person name="Lindquist E.A."/>
            <person name="Lipzen A."/>
            <person name="Lundell T."/>
            <person name="Morin E."/>
            <person name="Murat C."/>
            <person name="Sun H."/>
            <person name="Tunlid A."/>
            <person name="Henrissat B."/>
            <person name="Grigoriev I.V."/>
            <person name="Hibbett D.S."/>
            <person name="Martin F."/>
            <person name="Nordberg H.P."/>
            <person name="Cantor M.N."/>
            <person name="Hua S.X."/>
        </authorList>
    </citation>
    <scope>NUCLEOTIDE SEQUENCE [LARGE SCALE GENOMIC DNA]</scope>
    <source>
        <strain evidence="4 5">MUT 4182</strain>
    </source>
</reference>
<evidence type="ECO:0000256" key="1">
    <source>
        <dbReference type="SAM" id="MobiDB-lite"/>
    </source>
</evidence>
<reference evidence="5" key="2">
    <citation type="submission" date="2015-01" db="EMBL/GenBank/DDBJ databases">
        <title>Evolutionary Origins and Diversification of the Mycorrhizal Mutualists.</title>
        <authorList>
            <consortium name="DOE Joint Genome Institute"/>
            <consortium name="Mycorrhizal Genomics Consortium"/>
            <person name="Kohler A."/>
            <person name="Kuo A."/>
            <person name="Nagy L.G."/>
            <person name="Floudas D."/>
            <person name="Copeland A."/>
            <person name="Barry K.W."/>
            <person name="Cichocki N."/>
            <person name="Veneault-Fourrey C."/>
            <person name="LaButti K."/>
            <person name="Lindquist E.A."/>
            <person name="Lipzen A."/>
            <person name="Lundell T."/>
            <person name="Morin E."/>
            <person name="Murat C."/>
            <person name="Riley R."/>
            <person name="Ohm R."/>
            <person name="Sun H."/>
            <person name="Tunlid A."/>
            <person name="Henrissat B."/>
            <person name="Grigoriev I.V."/>
            <person name="Hibbett D.S."/>
            <person name="Martin F."/>
        </authorList>
    </citation>
    <scope>NUCLEOTIDE SEQUENCE [LARGE SCALE GENOMIC DNA]</scope>
    <source>
        <strain evidence="5">MUT 4182</strain>
    </source>
</reference>
<feature type="domain" description="DUF6533" evidence="3">
    <location>
        <begin position="25"/>
        <end position="67"/>
    </location>
</feature>
<evidence type="ECO:0000313" key="4">
    <source>
        <dbReference type="EMBL" id="KIO32267.1"/>
    </source>
</evidence>
<dbReference type="Pfam" id="PF20151">
    <property type="entry name" value="DUF6533"/>
    <property type="match status" value="1"/>
</dbReference>
<keyword evidence="2" id="KW-0472">Membrane</keyword>
<accession>A0A0C3MEU7</accession>
<gene>
    <name evidence="4" type="ORF">M407DRAFT_18831</name>
</gene>
<dbReference type="HOGENOM" id="CLU_035509_11_3_1"/>
<feature type="transmembrane region" description="Helical" evidence="2">
    <location>
        <begin position="135"/>
        <end position="159"/>
    </location>
</feature>
<sequence length="376" mass="42251">MAGQYSSVQDMLDAMSIGMRHIEITAGYVIMVYDHMSTFSDEVELVWMKPISPVSCLFLFNRYVVPIVALVDLWSFGGLAKGVTDKSAPNLLKLKWCRDWLIAEGAFQTLCQGIAHLLACLRVRALLNAKRWVDWALLVWGVLYFGGAVVSTSLILAYVEKDYAWNTILNICFGSMPPWMAWAWVPGLVFETILFGMLISKAYQDWRRDLSFPITRLLYRDGFLSFLLIASCSVFNIIAWTALPSSLVALAKNFSFCLIVTMSSRIVLNLRDLRRRPEDAYYAPQTDAALELGSVAPGKPRMSRAGTTLANSRNSTAKKNLRAASPPVPSRGWTTSKTDGWDRSMPEMPPISVTVQVDVHREVEVDELHYDSDEKK</sequence>
<dbReference type="OrthoDB" id="3354157at2759"/>
<evidence type="ECO:0000313" key="5">
    <source>
        <dbReference type="Proteomes" id="UP000054248"/>
    </source>
</evidence>
<feature type="compositionally biased region" description="Polar residues" evidence="1">
    <location>
        <begin position="305"/>
        <end position="318"/>
    </location>
</feature>
<dbReference type="AlphaFoldDB" id="A0A0C3MEU7"/>
<keyword evidence="2" id="KW-1133">Transmembrane helix</keyword>
<dbReference type="STRING" id="1051891.A0A0C3MEU7"/>
<protein>
    <recommendedName>
        <fullName evidence="3">DUF6533 domain-containing protein</fullName>
    </recommendedName>
</protein>
<proteinExistence type="predicted"/>
<name>A0A0C3MEU7_9AGAM</name>
<keyword evidence="2" id="KW-0812">Transmembrane</keyword>
<evidence type="ECO:0000259" key="3">
    <source>
        <dbReference type="Pfam" id="PF20151"/>
    </source>
</evidence>
<dbReference type="InterPro" id="IPR045340">
    <property type="entry name" value="DUF6533"/>
</dbReference>